<dbReference type="PANTHER" id="PTHR43877">
    <property type="entry name" value="AMINOALKYLPHOSPHONATE N-ACETYLTRANSFERASE-RELATED-RELATED"/>
    <property type="match status" value="1"/>
</dbReference>
<dbReference type="GO" id="GO:0016747">
    <property type="term" value="F:acyltransferase activity, transferring groups other than amino-acyl groups"/>
    <property type="evidence" value="ECO:0007669"/>
    <property type="project" value="InterPro"/>
</dbReference>
<dbReference type="InterPro" id="IPR000182">
    <property type="entry name" value="GNAT_dom"/>
</dbReference>
<evidence type="ECO:0000256" key="2">
    <source>
        <dbReference type="ARBA" id="ARBA00023315"/>
    </source>
</evidence>
<gene>
    <name evidence="4" type="ORF">PHA8399_01138</name>
</gene>
<dbReference type="InterPro" id="IPR050832">
    <property type="entry name" value="Bact_Acetyltransf"/>
</dbReference>
<name>A0A0P1H7I9_9RHOB</name>
<dbReference type="RefSeq" id="WP_058285190.1">
    <property type="nucleotide sequence ID" value="NZ_CYSR01000010.1"/>
</dbReference>
<evidence type="ECO:0000313" key="4">
    <source>
        <dbReference type="EMBL" id="CUH99022.1"/>
    </source>
</evidence>
<evidence type="ECO:0000313" key="5">
    <source>
        <dbReference type="Proteomes" id="UP000051326"/>
    </source>
</evidence>
<proteinExistence type="predicted"/>
<accession>A0A0P1H7I9</accession>
<reference evidence="4 5" key="1">
    <citation type="submission" date="2015-09" db="EMBL/GenBank/DDBJ databases">
        <authorList>
            <consortium name="Swine Surveillance"/>
        </authorList>
    </citation>
    <scope>NUCLEOTIDE SEQUENCE [LARGE SCALE GENOMIC DNA]</scope>
    <source>
        <strain evidence="4 5">CECT 8399</strain>
    </source>
</reference>
<keyword evidence="1 4" id="KW-0808">Transferase</keyword>
<feature type="domain" description="N-acetyltransferase" evidence="3">
    <location>
        <begin position="7"/>
        <end position="158"/>
    </location>
</feature>
<protein>
    <submittedName>
        <fullName evidence="4">Putative acetyltransferase</fullName>
    </submittedName>
</protein>
<organism evidence="4 5">
    <name type="scientific">Leisingera aquaemixtae</name>
    <dbReference type="NCBI Taxonomy" id="1396826"/>
    <lineage>
        <taxon>Bacteria</taxon>
        <taxon>Pseudomonadati</taxon>
        <taxon>Pseudomonadota</taxon>
        <taxon>Alphaproteobacteria</taxon>
        <taxon>Rhodobacterales</taxon>
        <taxon>Roseobacteraceae</taxon>
        <taxon>Leisingera</taxon>
    </lineage>
</organism>
<dbReference type="Proteomes" id="UP000051326">
    <property type="component" value="Unassembled WGS sequence"/>
</dbReference>
<dbReference type="Gene3D" id="3.40.630.30">
    <property type="match status" value="1"/>
</dbReference>
<evidence type="ECO:0000259" key="3">
    <source>
        <dbReference type="PROSITE" id="PS51186"/>
    </source>
</evidence>
<dbReference type="STRING" id="1396826.PHA8399_01138"/>
<dbReference type="Pfam" id="PF00583">
    <property type="entry name" value="Acetyltransf_1"/>
    <property type="match status" value="1"/>
</dbReference>
<dbReference type="SUPFAM" id="SSF55729">
    <property type="entry name" value="Acyl-CoA N-acyltransferases (Nat)"/>
    <property type="match status" value="1"/>
</dbReference>
<dbReference type="EMBL" id="CYSR01000010">
    <property type="protein sequence ID" value="CUH99022.1"/>
    <property type="molecule type" value="Genomic_DNA"/>
</dbReference>
<dbReference type="CDD" id="cd04301">
    <property type="entry name" value="NAT_SF"/>
    <property type="match status" value="1"/>
</dbReference>
<dbReference type="AlphaFoldDB" id="A0A0P1H7I9"/>
<dbReference type="PROSITE" id="PS51186">
    <property type="entry name" value="GNAT"/>
    <property type="match status" value="1"/>
</dbReference>
<dbReference type="InterPro" id="IPR016181">
    <property type="entry name" value="Acyl_CoA_acyltransferase"/>
</dbReference>
<evidence type="ECO:0000256" key="1">
    <source>
        <dbReference type="ARBA" id="ARBA00022679"/>
    </source>
</evidence>
<keyword evidence="2" id="KW-0012">Acyltransferase</keyword>
<sequence length="163" mass="17899">MSMELCHRLRRAGERDYRDLLCLYRELMGEIPVLAGTGGAEMLRRILEHPGTCIAVAEVEAQVVSAATLHILPNLTHGGRPYALIENVVTLRAFQGRGLGRAVMGFARDAAWAEDAYKIMLLTGKAAAARGFYERLGYSGDDKHAMTLRRSPARKPPPGNLPQ</sequence>
<dbReference type="PANTHER" id="PTHR43877:SF1">
    <property type="entry name" value="ACETYLTRANSFERASE"/>
    <property type="match status" value="1"/>
</dbReference>